<gene>
    <name evidence="2" type="ORF">J2Z30_001280</name>
    <name evidence="1" type="ORF">SIRAN8827</name>
</gene>
<dbReference type="EMBL" id="JAGGLR010000003">
    <property type="protein sequence ID" value="MBP2060278.1"/>
    <property type="molecule type" value="Genomic_DNA"/>
</dbReference>
<keyword evidence="3" id="KW-1185">Reference proteome</keyword>
<sequence length="48" mass="5442">MTGFSRATGLPTWHDHVLVNDRGQVRIGATRMCVWRWSTWVAPGFRAG</sequence>
<reference evidence="2 3" key="2">
    <citation type="submission" date="2021-03" db="EMBL/GenBank/DDBJ databases">
        <title>Genomic Encyclopedia of Type Strains, Phase IV (KMG-IV): sequencing the most valuable type-strain genomes for metagenomic binning, comparative biology and taxonomic classification.</title>
        <authorList>
            <person name="Goeker M."/>
        </authorList>
    </citation>
    <scope>NUCLEOTIDE SEQUENCE [LARGE SCALE GENOMIC DNA]</scope>
    <source>
        <strain evidence="2 3">DSM 41954</strain>
    </source>
</reference>
<protein>
    <submittedName>
        <fullName evidence="1">Uncharacterized protein</fullName>
    </submittedName>
</protein>
<dbReference type="AlphaFoldDB" id="A0A061AAC3"/>
<dbReference type="Proteomes" id="UP000756710">
    <property type="component" value="Unassembled WGS sequence"/>
</dbReference>
<name>A0A061AAC3_9ACTN</name>
<reference evidence="1" key="1">
    <citation type="submission" date="2014-05" db="EMBL/GenBank/DDBJ databases">
        <authorList>
            <person name="Horn Fabian"/>
        </authorList>
    </citation>
    <scope>NUCLEOTIDE SEQUENCE</scope>
</reference>
<organism evidence="1">
    <name type="scientific">Streptomyces iranensis</name>
    <dbReference type="NCBI Taxonomy" id="576784"/>
    <lineage>
        <taxon>Bacteria</taxon>
        <taxon>Bacillati</taxon>
        <taxon>Actinomycetota</taxon>
        <taxon>Actinomycetes</taxon>
        <taxon>Kitasatosporales</taxon>
        <taxon>Streptomycetaceae</taxon>
        <taxon>Streptomyces</taxon>
        <taxon>Streptomyces violaceusniger group</taxon>
    </lineage>
</organism>
<dbReference type="HOGENOM" id="CLU_3158333_0_0_11"/>
<evidence type="ECO:0000313" key="2">
    <source>
        <dbReference type="EMBL" id="MBP2060278.1"/>
    </source>
</evidence>
<evidence type="ECO:0000313" key="3">
    <source>
        <dbReference type="Proteomes" id="UP000756710"/>
    </source>
</evidence>
<proteinExistence type="predicted"/>
<accession>A0A061AAC3</accession>
<evidence type="ECO:0000313" key="1">
    <source>
        <dbReference type="EMBL" id="CDR15884.1"/>
    </source>
</evidence>
<dbReference type="EMBL" id="LK022848">
    <property type="protein sequence ID" value="CDR15884.1"/>
    <property type="molecule type" value="Genomic_DNA"/>
</dbReference>
<dbReference type="RefSeq" id="WP_209468581.1">
    <property type="nucleotide sequence ID" value="NZ_BAABDR010000079.1"/>
</dbReference>